<comment type="similarity">
    <text evidence="1">Belongs to the short-chain dehydrogenases/reductases (SDR) family.</text>
</comment>
<dbReference type="EMBL" id="CP001357">
    <property type="protein sequence ID" value="ACN83662.1"/>
    <property type="molecule type" value="Genomic_DNA"/>
</dbReference>
<sequence length="250" mass="27732">MMSSKICIITGASNGIGKEIALLFAKNNCDIAFIDKDNENGLKLQKQIKYMGRECLFINDNIDNEKSIKSFTDKIIEKFGNVDYLINNACYSNKGLLSNCSYDDFLEIFKIGAAAPYEITKNLMNNFNEKACIINIASTRAFMSQKDSESYSATKGAIIALTHAMAISLSHKVRVNSISPGWINTIDDASFSKEDILQHPSAKVGKTSDIASTAWFLCNNDFINGENITVDGGMTKLMIYHNDEGWKLDI</sequence>
<dbReference type="PRINTS" id="PR00080">
    <property type="entry name" value="SDRFAMILY"/>
</dbReference>
<evidence type="ECO:0000256" key="1">
    <source>
        <dbReference type="ARBA" id="ARBA00006484"/>
    </source>
</evidence>
<reference evidence="2 3" key="1">
    <citation type="journal article" date="2009" name="PLoS ONE">
        <title>Genome sequence of the pathogenic intestinal spirochete Brachyspira hyodysenteriae reveals adaptations to its lifestyle in the porcine large intestine.</title>
        <authorList>
            <person name="Bellgard M.I."/>
            <person name="Wanchanthuek P."/>
            <person name="La T."/>
            <person name="Ryan K."/>
            <person name="Moolhuijzen P."/>
            <person name="Albertyn Z."/>
            <person name="Shaban B."/>
            <person name="Motro Y."/>
            <person name="Dunn D.S."/>
            <person name="Schibeci D."/>
            <person name="Hunter A."/>
            <person name="Barrero R."/>
            <person name="Phillips N.D."/>
            <person name="Hampson D.J."/>
        </authorList>
    </citation>
    <scope>NUCLEOTIDE SEQUENCE [LARGE SCALE GENOMIC DNA]</scope>
    <source>
        <strain evidence="3">ATCC 49526 / WA1</strain>
    </source>
</reference>
<dbReference type="Proteomes" id="UP000001803">
    <property type="component" value="Chromosome"/>
</dbReference>
<keyword evidence="3" id="KW-1185">Reference proteome</keyword>
<dbReference type="PRINTS" id="PR00081">
    <property type="entry name" value="GDHRDH"/>
</dbReference>
<dbReference type="Pfam" id="PF13561">
    <property type="entry name" value="adh_short_C2"/>
    <property type="match status" value="1"/>
</dbReference>
<dbReference type="AlphaFoldDB" id="A0A3B6V8V0"/>
<organism evidence="2 3">
    <name type="scientific">Brachyspira hyodysenteriae (strain ATCC 49526 / WA1)</name>
    <dbReference type="NCBI Taxonomy" id="565034"/>
    <lineage>
        <taxon>Bacteria</taxon>
        <taxon>Pseudomonadati</taxon>
        <taxon>Spirochaetota</taxon>
        <taxon>Spirochaetia</taxon>
        <taxon>Brachyspirales</taxon>
        <taxon>Brachyspiraceae</taxon>
        <taxon>Brachyspira</taxon>
    </lineage>
</organism>
<dbReference type="PANTHER" id="PTHR42879:SF2">
    <property type="entry name" value="3-OXOACYL-[ACYL-CARRIER-PROTEIN] REDUCTASE FABG"/>
    <property type="match status" value="1"/>
</dbReference>
<dbReference type="InterPro" id="IPR002347">
    <property type="entry name" value="SDR_fam"/>
</dbReference>
<evidence type="ECO:0000313" key="2">
    <source>
        <dbReference type="EMBL" id="ACN83662.1"/>
    </source>
</evidence>
<proteinExistence type="inferred from homology"/>
<protein>
    <submittedName>
        <fullName evidence="2">3-ketoacyl-(Acyl-carrier-protein) reductase</fullName>
    </submittedName>
</protein>
<dbReference type="PROSITE" id="PS00061">
    <property type="entry name" value="ADH_SHORT"/>
    <property type="match status" value="1"/>
</dbReference>
<evidence type="ECO:0000313" key="3">
    <source>
        <dbReference type="Proteomes" id="UP000001803"/>
    </source>
</evidence>
<dbReference type="KEGG" id="bhy:BHWA1_01182"/>
<dbReference type="PANTHER" id="PTHR42879">
    <property type="entry name" value="3-OXOACYL-(ACYL-CARRIER-PROTEIN) REDUCTASE"/>
    <property type="match status" value="1"/>
</dbReference>
<dbReference type="InterPro" id="IPR050259">
    <property type="entry name" value="SDR"/>
</dbReference>
<dbReference type="InterPro" id="IPR036291">
    <property type="entry name" value="NAD(P)-bd_dom_sf"/>
</dbReference>
<dbReference type="Gene3D" id="3.40.50.720">
    <property type="entry name" value="NAD(P)-binding Rossmann-like Domain"/>
    <property type="match status" value="1"/>
</dbReference>
<accession>A0A3B6V8V0</accession>
<gene>
    <name evidence="2" type="primary">fabG</name>
    <name evidence="2" type="ordered locus">BHWA1_01182</name>
</gene>
<dbReference type="STRING" id="565034.BHWA1_01182"/>
<dbReference type="InterPro" id="IPR020904">
    <property type="entry name" value="Sc_DH/Rdtase_CS"/>
</dbReference>
<dbReference type="GO" id="GO:0032787">
    <property type="term" value="P:monocarboxylic acid metabolic process"/>
    <property type="evidence" value="ECO:0007669"/>
    <property type="project" value="UniProtKB-ARBA"/>
</dbReference>
<dbReference type="SUPFAM" id="SSF51735">
    <property type="entry name" value="NAD(P)-binding Rossmann-fold domains"/>
    <property type="match status" value="1"/>
</dbReference>
<name>A0A3B6V8V0_BRAHW</name>